<gene>
    <name evidence="7" type="ORF">BSTOLATCC_MIC61283</name>
</gene>
<comment type="cofactor">
    <cofactor evidence="1">
        <name>pyridoxal 5'-phosphate</name>
        <dbReference type="ChEBI" id="CHEBI:597326"/>
    </cofactor>
</comment>
<sequence length="410" mass="46528">MEAWKLISKKLEPFQYTVWTEFTPLAIKYNAVNLGQGFPAFKCPEFAKQALIDATNSDENQYSRSQGYLPLCQELARVYSSKYNREINPLTEIAVTIGASEGIMCALLGMVNPGDEVVMIEPCFDLYIPQTAIFGGIPVGVPLTPPTPGENQWTLDFDRLEAAFNERTRVFMINTPHNPIGKVFTRQEIEKIAEILEKWPNVCIISDEVYEYITYDGREHISIANFGNLWDRTVVFGSAGKIFSVTGWKTGWAIGGADAIKKITTAHMWNTYCSNTVAQGAIARMLRIADEPYIGFPNYYEWMKNEYTRKREILHNLLKNATKIGVDPIIPEGGYFMCARVNPSLIESSYLENTTYDFAFCRWMTEKLGVCAIPCSAFYLDHHKQDGENLVRFALCKDYKDYEAAEKLLS</sequence>
<dbReference type="Proteomes" id="UP001162131">
    <property type="component" value="Unassembled WGS sequence"/>
</dbReference>
<dbReference type="FunFam" id="3.40.640.10:FF:000024">
    <property type="entry name" value="Kynurenine--oxoglutarate transaminase 3"/>
    <property type="match status" value="1"/>
</dbReference>
<dbReference type="PANTHER" id="PTHR43807">
    <property type="entry name" value="FI04487P"/>
    <property type="match status" value="1"/>
</dbReference>
<proteinExistence type="inferred from homology"/>
<evidence type="ECO:0000256" key="3">
    <source>
        <dbReference type="ARBA" id="ARBA00022576"/>
    </source>
</evidence>
<evidence type="ECO:0000256" key="2">
    <source>
        <dbReference type="ARBA" id="ARBA00007441"/>
    </source>
</evidence>
<dbReference type="GO" id="GO:0016212">
    <property type="term" value="F:kynurenine-oxoglutarate transaminase activity"/>
    <property type="evidence" value="ECO:0007669"/>
    <property type="project" value="TreeGrafter"/>
</dbReference>
<dbReference type="PANTHER" id="PTHR43807:SF20">
    <property type="entry name" value="FI04487P"/>
    <property type="match status" value="1"/>
</dbReference>
<comment type="caution">
    <text evidence="7">The sequence shown here is derived from an EMBL/GenBank/DDBJ whole genome shotgun (WGS) entry which is preliminary data.</text>
</comment>
<comment type="similarity">
    <text evidence="2">Belongs to the class-I pyridoxal-phosphate-dependent aminotransferase family.</text>
</comment>
<dbReference type="Gene3D" id="3.90.1150.10">
    <property type="entry name" value="Aspartate Aminotransferase, domain 1"/>
    <property type="match status" value="1"/>
</dbReference>
<dbReference type="SUPFAM" id="SSF53383">
    <property type="entry name" value="PLP-dependent transferases"/>
    <property type="match status" value="1"/>
</dbReference>
<organism evidence="7 8">
    <name type="scientific">Blepharisma stoltei</name>
    <dbReference type="NCBI Taxonomy" id="1481888"/>
    <lineage>
        <taxon>Eukaryota</taxon>
        <taxon>Sar</taxon>
        <taxon>Alveolata</taxon>
        <taxon>Ciliophora</taxon>
        <taxon>Postciliodesmatophora</taxon>
        <taxon>Heterotrichea</taxon>
        <taxon>Heterotrichida</taxon>
        <taxon>Blepharismidae</taxon>
        <taxon>Blepharisma</taxon>
    </lineage>
</organism>
<dbReference type="Gene3D" id="3.40.640.10">
    <property type="entry name" value="Type I PLP-dependent aspartate aminotransferase-like (Major domain)"/>
    <property type="match status" value="1"/>
</dbReference>
<dbReference type="Pfam" id="PF00155">
    <property type="entry name" value="Aminotran_1_2"/>
    <property type="match status" value="1"/>
</dbReference>
<evidence type="ECO:0000256" key="4">
    <source>
        <dbReference type="ARBA" id="ARBA00022679"/>
    </source>
</evidence>
<keyword evidence="3" id="KW-0032">Aminotransferase</keyword>
<evidence type="ECO:0000259" key="6">
    <source>
        <dbReference type="Pfam" id="PF00155"/>
    </source>
</evidence>
<evidence type="ECO:0000256" key="5">
    <source>
        <dbReference type="ARBA" id="ARBA00022898"/>
    </source>
</evidence>
<keyword evidence="5" id="KW-0663">Pyridoxal phosphate</keyword>
<dbReference type="EMBL" id="CAJZBQ010000058">
    <property type="protein sequence ID" value="CAG9334677.1"/>
    <property type="molecule type" value="Genomic_DNA"/>
</dbReference>
<protein>
    <recommendedName>
        <fullName evidence="6">Aminotransferase class I/classII large domain-containing protein</fullName>
    </recommendedName>
</protein>
<dbReference type="InterPro" id="IPR015424">
    <property type="entry name" value="PyrdxlP-dep_Trfase"/>
</dbReference>
<evidence type="ECO:0000313" key="8">
    <source>
        <dbReference type="Proteomes" id="UP001162131"/>
    </source>
</evidence>
<dbReference type="InterPro" id="IPR015422">
    <property type="entry name" value="PyrdxlP-dep_Trfase_small"/>
</dbReference>
<feature type="domain" description="Aminotransferase class I/classII large" evidence="6">
    <location>
        <begin position="31"/>
        <end position="403"/>
    </location>
</feature>
<keyword evidence="8" id="KW-1185">Reference proteome</keyword>
<evidence type="ECO:0000313" key="7">
    <source>
        <dbReference type="EMBL" id="CAG9334677.1"/>
    </source>
</evidence>
<dbReference type="GO" id="GO:0005739">
    <property type="term" value="C:mitochondrion"/>
    <property type="evidence" value="ECO:0007669"/>
    <property type="project" value="TreeGrafter"/>
</dbReference>
<keyword evidence="4" id="KW-0808">Transferase</keyword>
<dbReference type="AlphaFoldDB" id="A0AAU9KMW6"/>
<accession>A0AAU9KMW6</accession>
<dbReference type="InterPro" id="IPR004839">
    <property type="entry name" value="Aminotransferase_I/II_large"/>
</dbReference>
<name>A0AAU9KMW6_9CILI</name>
<dbReference type="InterPro" id="IPR051326">
    <property type="entry name" value="Kynurenine-oxoglutarate_AT"/>
</dbReference>
<dbReference type="CDD" id="cd00609">
    <property type="entry name" value="AAT_like"/>
    <property type="match status" value="1"/>
</dbReference>
<evidence type="ECO:0000256" key="1">
    <source>
        <dbReference type="ARBA" id="ARBA00001933"/>
    </source>
</evidence>
<dbReference type="InterPro" id="IPR015421">
    <property type="entry name" value="PyrdxlP-dep_Trfase_major"/>
</dbReference>
<reference evidence="7" key="1">
    <citation type="submission" date="2021-09" db="EMBL/GenBank/DDBJ databases">
        <authorList>
            <consortium name="AG Swart"/>
            <person name="Singh M."/>
            <person name="Singh A."/>
            <person name="Seah K."/>
            <person name="Emmerich C."/>
        </authorList>
    </citation>
    <scope>NUCLEOTIDE SEQUENCE</scope>
    <source>
        <strain evidence="7">ATCC30299</strain>
    </source>
</reference>
<dbReference type="GO" id="GO:0030170">
    <property type="term" value="F:pyridoxal phosphate binding"/>
    <property type="evidence" value="ECO:0007669"/>
    <property type="project" value="InterPro"/>
</dbReference>